<dbReference type="PANTHER" id="PTHR22576">
    <property type="entry name" value="MUCOSA ASSOCIATED LYMPHOID TISSUE LYMPHOMA TRANSLOCATION PROTEIN 1/PARACASPASE"/>
    <property type="match status" value="1"/>
</dbReference>
<dbReference type="Gene3D" id="2.20.110.10">
    <property type="entry name" value="Histone H3 K4-specific methyltransferase SET7/9 N-terminal domain"/>
    <property type="match status" value="5"/>
</dbReference>
<dbReference type="InterPro" id="IPR029030">
    <property type="entry name" value="Caspase-like_dom_sf"/>
</dbReference>
<name>A0A4Q1CKH4_9BACT</name>
<feature type="domain" description="Caspase family p20" evidence="4">
    <location>
        <begin position="463"/>
        <end position="593"/>
    </location>
</feature>
<feature type="signal peptide" evidence="3">
    <location>
        <begin position="1"/>
        <end position="20"/>
    </location>
</feature>
<proteinExistence type="predicted"/>
<dbReference type="InterPro" id="IPR011600">
    <property type="entry name" value="Pept_C14_caspase"/>
</dbReference>
<keyword evidence="1" id="KW-0677">Repeat</keyword>
<dbReference type="Pfam" id="PF00656">
    <property type="entry name" value="Peptidase_C14"/>
    <property type="match status" value="1"/>
</dbReference>
<dbReference type="Pfam" id="PF02493">
    <property type="entry name" value="MORN"/>
    <property type="match status" value="9"/>
</dbReference>
<dbReference type="SUPFAM" id="SSF82185">
    <property type="entry name" value="Histone H3 K4-specific methyltransferase SET7/9 N-terminal domain"/>
    <property type="match status" value="3"/>
</dbReference>
<feature type="compositionally biased region" description="Low complexity" evidence="2">
    <location>
        <begin position="369"/>
        <end position="454"/>
    </location>
</feature>
<dbReference type="Proteomes" id="UP000290204">
    <property type="component" value="Unassembled WGS sequence"/>
</dbReference>
<feature type="region of interest" description="Disordered" evidence="2">
    <location>
        <begin position="348"/>
        <end position="454"/>
    </location>
</feature>
<keyword evidence="3" id="KW-0732">Signal</keyword>
<dbReference type="InterPro" id="IPR001309">
    <property type="entry name" value="Pept_C14_p20"/>
</dbReference>
<dbReference type="PANTHER" id="PTHR22576:SF37">
    <property type="entry name" value="MUCOSA-ASSOCIATED LYMPHOID TISSUE LYMPHOMA TRANSLOCATION PROTEIN 1"/>
    <property type="match status" value="1"/>
</dbReference>
<dbReference type="SMART" id="SM00698">
    <property type="entry name" value="MORN"/>
    <property type="match status" value="8"/>
</dbReference>
<evidence type="ECO:0000256" key="3">
    <source>
        <dbReference type="SAM" id="SignalP"/>
    </source>
</evidence>
<dbReference type="InterPro" id="IPR003409">
    <property type="entry name" value="MORN"/>
</dbReference>
<dbReference type="Gene3D" id="3.40.50.1460">
    <property type="match status" value="1"/>
</dbReference>
<dbReference type="SUPFAM" id="SSF52129">
    <property type="entry name" value="Caspase-like"/>
    <property type="match status" value="1"/>
</dbReference>
<sequence length="691" mass="76593">MKAFIFTFLLSTIFLSQSSAQTCLSGNCSSGFGKFKYENGDIYEGEFYDDKREGFGVYIWKTGEKFIGESLGNVFSGFGVMEFKDGTKYIGDFKNGEFDGEGEKTYSNGTAQIGIFEKGKYLGNISYYGKAVGTTGCLNGDCDAGYGMKYYSGDDRYFGYFKNGKRDGYGAYYWNDGTRWVGQFEQNLLTGYGTYFFITGEKYVGYFIDSKRNGWGINYDPNTGVKKIGFWKDNNLITPKSTLVTNGNATGCISGDCKNGYGKYVYNNGYYEGYFKNGYRDGEGKYYFDIGDFYVGTFDDNKFNGKGTYYYTNGERYTGEWKDQRTHGKGELVQFDGTLKVGYWKEGTYQDKTTPPPGYDAWVRNNYQSSTGGNTGNIASNTSNTNSNVTNNKPPTNQTNTKPNNTTKPNNSGNNNTTTANNNKPNVNNNNTTTGNNNTKPNNNNNTNVSTSNTSGLVTTNFKKKLALIIGNQSYQYATALRNPKNDARSMAQVLRACGFEVIEVIDGSAAQMKSAIRDFGAKIVGADVALFYYSGHGMQVDNSNFMIPIDFKLQTKSDVKDDCPNINWVLDRMQRASTKLNIVILDACRNNPFDRGSFGDDDANEGLASITPPDNTVISFATDPGSVASDGVAGSNGLYTGSLIKYIASPNMQLENVFKLTGREVREKSSGKQKPWLNSNFYDIFYFKAQ</sequence>
<organism evidence="5 6">
    <name type="scientific">Lacibacter luteus</name>
    <dbReference type="NCBI Taxonomy" id="2508719"/>
    <lineage>
        <taxon>Bacteria</taxon>
        <taxon>Pseudomonadati</taxon>
        <taxon>Bacteroidota</taxon>
        <taxon>Chitinophagia</taxon>
        <taxon>Chitinophagales</taxon>
        <taxon>Chitinophagaceae</taxon>
        <taxon>Lacibacter</taxon>
    </lineage>
</organism>
<keyword evidence="6" id="KW-1185">Reference proteome</keyword>
<reference evidence="5 6" key="1">
    <citation type="submission" date="2019-01" db="EMBL/GenBank/DDBJ databases">
        <title>Lacibacter sp. strain TTM-7.</title>
        <authorList>
            <person name="Chen W.-M."/>
        </authorList>
    </citation>
    <scope>NUCLEOTIDE SEQUENCE [LARGE SCALE GENOMIC DNA]</scope>
    <source>
        <strain evidence="5 6">TTM-7</strain>
    </source>
</reference>
<evidence type="ECO:0000259" key="4">
    <source>
        <dbReference type="PROSITE" id="PS50208"/>
    </source>
</evidence>
<dbReference type="AlphaFoldDB" id="A0A4Q1CKH4"/>
<feature type="chain" id="PRO_5020227082" description="Caspase family p20 domain-containing protein" evidence="3">
    <location>
        <begin position="21"/>
        <end position="691"/>
    </location>
</feature>
<gene>
    <name evidence="5" type="ORF">ESA94_00050</name>
</gene>
<protein>
    <recommendedName>
        <fullName evidence="4">Caspase family p20 domain-containing protein</fullName>
    </recommendedName>
</protein>
<dbReference type="EMBL" id="SDHW01000001">
    <property type="protein sequence ID" value="RXK61447.1"/>
    <property type="molecule type" value="Genomic_DNA"/>
</dbReference>
<dbReference type="GO" id="GO:0006508">
    <property type="term" value="P:proteolysis"/>
    <property type="evidence" value="ECO:0007669"/>
    <property type="project" value="InterPro"/>
</dbReference>
<evidence type="ECO:0000256" key="1">
    <source>
        <dbReference type="ARBA" id="ARBA00022737"/>
    </source>
</evidence>
<accession>A0A4Q1CKH4</accession>
<dbReference type="InterPro" id="IPR052039">
    <property type="entry name" value="Caspase-related_regulators"/>
</dbReference>
<dbReference type="OrthoDB" id="9812126at2"/>
<evidence type="ECO:0000313" key="6">
    <source>
        <dbReference type="Proteomes" id="UP000290204"/>
    </source>
</evidence>
<comment type="caution">
    <text evidence="5">The sequence shown here is derived from an EMBL/GenBank/DDBJ whole genome shotgun (WGS) entry which is preliminary data.</text>
</comment>
<evidence type="ECO:0000256" key="2">
    <source>
        <dbReference type="SAM" id="MobiDB-lite"/>
    </source>
</evidence>
<dbReference type="PROSITE" id="PS50208">
    <property type="entry name" value="CASPASE_P20"/>
    <property type="match status" value="1"/>
</dbReference>
<evidence type="ECO:0000313" key="5">
    <source>
        <dbReference type="EMBL" id="RXK61447.1"/>
    </source>
</evidence>
<dbReference type="RefSeq" id="WP_129128820.1">
    <property type="nucleotide sequence ID" value="NZ_SDHW01000001.1"/>
</dbReference>
<dbReference type="GO" id="GO:0004197">
    <property type="term" value="F:cysteine-type endopeptidase activity"/>
    <property type="evidence" value="ECO:0007669"/>
    <property type="project" value="InterPro"/>
</dbReference>